<dbReference type="AlphaFoldDB" id="A0A1M5IK73"/>
<gene>
    <name evidence="2" type="ORF">BC624_101287</name>
    <name evidence="3" type="ORF">SAMN05443373_101287</name>
</gene>
<keyword evidence="1" id="KW-0732">Signal</keyword>
<name>A0A1M5IK73_9FLAO</name>
<feature type="chain" id="PRO_5013359246" description="Lipocalin-like domain-containing protein" evidence="1">
    <location>
        <begin position="30"/>
        <end position="138"/>
    </location>
</feature>
<evidence type="ECO:0000313" key="2">
    <source>
        <dbReference type="EMBL" id="PRZ28002.1"/>
    </source>
</evidence>
<proteinExistence type="predicted"/>
<evidence type="ECO:0000313" key="4">
    <source>
        <dbReference type="Proteomes" id="UP000184384"/>
    </source>
</evidence>
<evidence type="ECO:0008006" key="6">
    <source>
        <dbReference type="Google" id="ProtNLM"/>
    </source>
</evidence>
<protein>
    <recommendedName>
        <fullName evidence="6">Lipocalin-like domain-containing protein</fullName>
    </recommendedName>
</protein>
<evidence type="ECO:0000313" key="5">
    <source>
        <dbReference type="Proteomes" id="UP000237771"/>
    </source>
</evidence>
<dbReference type="EMBL" id="PVUB01000001">
    <property type="protein sequence ID" value="PRZ28002.1"/>
    <property type="molecule type" value="Genomic_DNA"/>
</dbReference>
<evidence type="ECO:0000256" key="1">
    <source>
        <dbReference type="SAM" id="SignalP"/>
    </source>
</evidence>
<sequence>MKQTVKFKRTLVLLFIGALSLTTSCSSDSKDESSKSSTIVGKWWNYKRVDNGVTEVSKSCGEDFSCLTYEFQTNACIINEEGYIDNYSYKIDGDFIKFYNPKTEVLEETNKFSLTKDELILYRIDNNNSTDELHFKRK</sequence>
<dbReference type="PROSITE" id="PS51257">
    <property type="entry name" value="PROKAR_LIPOPROTEIN"/>
    <property type="match status" value="1"/>
</dbReference>
<dbReference type="EMBL" id="FQWO01000001">
    <property type="protein sequence ID" value="SHG28645.1"/>
    <property type="molecule type" value="Genomic_DNA"/>
</dbReference>
<accession>A0A1M5IK73</accession>
<dbReference type="Proteomes" id="UP000237771">
    <property type="component" value="Unassembled WGS sequence"/>
</dbReference>
<organism evidence="3 4">
    <name type="scientific">Flavobacterium granuli</name>
    <dbReference type="NCBI Taxonomy" id="280093"/>
    <lineage>
        <taxon>Bacteria</taxon>
        <taxon>Pseudomonadati</taxon>
        <taxon>Bacteroidota</taxon>
        <taxon>Flavobacteriia</taxon>
        <taxon>Flavobacteriales</taxon>
        <taxon>Flavobacteriaceae</taxon>
        <taxon>Flavobacterium</taxon>
    </lineage>
</organism>
<dbReference type="OrthoDB" id="10008522at2"/>
<evidence type="ECO:0000313" key="3">
    <source>
        <dbReference type="EMBL" id="SHG28645.1"/>
    </source>
</evidence>
<reference evidence="3" key="2">
    <citation type="submission" date="2016-11" db="EMBL/GenBank/DDBJ databases">
        <authorList>
            <person name="Jaros S."/>
            <person name="Januszkiewicz K."/>
            <person name="Wedrychowicz H."/>
        </authorList>
    </citation>
    <scope>NUCLEOTIDE SEQUENCE [LARGE SCALE GENOMIC DNA]</scope>
    <source>
        <strain evidence="3">DSM 19729</strain>
    </source>
</reference>
<reference evidence="4" key="1">
    <citation type="submission" date="2016-11" db="EMBL/GenBank/DDBJ databases">
        <authorList>
            <person name="Varghese N."/>
            <person name="Submissions S."/>
        </authorList>
    </citation>
    <scope>NUCLEOTIDE SEQUENCE [LARGE SCALE GENOMIC DNA]</scope>
    <source>
        <strain evidence="4">DSM 19729</strain>
    </source>
</reference>
<dbReference type="RefSeq" id="WP_072938666.1">
    <property type="nucleotide sequence ID" value="NZ_FQWO01000001.1"/>
</dbReference>
<keyword evidence="5" id="KW-1185">Reference proteome</keyword>
<dbReference type="Proteomes" id="UP000184384">
    <property type="component" value="Unassembled WGS sequence"/>
</dbReference>
<reference evidence="2 5" key="3">
    <citation type="submission" date="2018-03" db="EMBL/GenBank/DDBJ databases">
        <title>Genomic Encyclopedia of Archaeal and Bacterial Type Strains, Phase II (KMG-II): from individual species to whole genera.</title>
        <authorList>
            <person name="Goeker M."/>
        </authorList>
    </citation>
    <scope>NUCLEOTIDE SEQUENCE [LARGE SCALE GENOMIC DNA]</scope>
    <source>
        <strain evidence="2 5">DSM 17797</strain>
    </source>
</reference>
<feature type="signal peptide" evidence="1">
    <location>
        <begin position="1"/>
        <end position="29"/>
    </location>
</feature>